<dbReference type="PANTHER" id="PTHR34719:SF3">
    <property type="entry name" value="NICKEL-RESPONSIVE REGULATOR-RELATED"/>
    <property type="match status" value="1"/>
</dbReference>
<organism evidence="2 3">
    <name type="scientific">Promethearchaeum syntrophicum</name>
    <dbReference type="NCBI Taxonomy" id="2594042"/>
    <lineage>
        <taxon>Archaea</taxon>
        <taxon>Promethearchaeati</taxon>
        <taxon>Promethearchaeota</taxon>
        <taxon>Promethearchaeia</taxon>
        <taxon>Promethearchaeales</taxon>
        <taxon>Promethearchaeaceae</taxon>
        <taxon>Promethearchaeum</taxon>
    </lineage>
</organism>
<gene>
    <name evidence="2" type="ORF">DSAG12_01511</name>
</gene>
<dbReference type="CDD" id="cd22231">
    <property type="entry name" value="RHH_NikR_HicB-like"/>
    <property type="match status" value="1"/>
</dbReference>
<dbReference type="GO" id="GO:0003677">
    <property type="term" value="F:DNA binding"/>
    <property type="evidence" value="ECO:0007669"/>
    <property type="project" value="TreeGrafter"/>
</dbReference>
<sequence length="129" mass="14905">MPMISLQISQDLIKKLDEIQEKLEYSSRSETLRESVLFFIQEHQDSLPIIGHKIAVIVVVHEAREDILDKFSLQVEKYENIVKSVTQYNLKNKIMKNLIVAGSGEEIGDLFHELNSERLFQSSITYVIV</sequence>
<dbReference type="AlphaFoldDB" id="A0A5B9D977"/>
<protein>
    <submittedName>
        <fullName evidence="2">CopG family ribbon-helix-helix protein</fullName>
    </submittedName>
</protein>
<dbReference type="EMBL" id="CP042905">
    <property type="protein sequence ID" value="QEE15684.1"/>
    <property type="molecule type" value="Genomic_DNA"/>
</dbReference>
<dbReference type="SUPFAM" id="SSF47598">
    <property type="entry name" value="Ribbon-helix-helix"/>
    <property type="match status" value="1"/>
</dbReference>
<proteinExistence type="predicted"/>
<dbReference type="KEGG" id="psyt:DSAG12_01511"/>
<dbReference type="SUPFAM" id="SSF55021">
    <property type="entry name" value="ACT-like"/>
    <property type="match status" value="1"/>
</dbReference>
<dbReference type="Gene3D" id="3.30.70.1150">
    <property type="entry name" value="ACT-like. Chain A, domain 2"/>
    <property type="match status" value="1"/>
</dbReference>
<evidence type="ECO:0000313" key="2">
    <source>
        <dbReference type="EMBL" id="QEE15684.1"/>
    </source>
</evidence>
<dbReference type="InterPro" id="IPR045865">
    <property type="entry name" value="ACT-like_dom_sf"/>
</dbReference>
<dbReference type="Proteomes" id="UP000321408">
    <property type="component" value="Chromosome"/>
</dbReference>
<dbReference type="InterPro" id="IPR010985">
    <property type="entry name" value="Ribbon_hlx_hlx"/>
</dbReference>
<dbReference type="RefSeq" id="WP_147662586.1">
    <property type="nucleotide sequence ID" value="NZ_CP042905.2"/>
</dbReference>
<dbReference type="GeneID" id="41329505"/>
<dbReference type="PANTHER" id="PTHR34719">
    <property type="entry name" value="NICKEL-RESPONSIVE REGULATOR"/>
    <property type="match status" value="1"/>
</dbReference>
<evidence type="ECO:0000313" key="3">
    <source>
        <dbReference type="Proteomes" id="UP000321408"/>
    </source>
</evidence>
<keyword evidence="3" id="KW-1185">Reference proteome</keyword>
<dbReference type="GO" id="GO:0006355">
    <property type="term" value="P:regulation of DNA-templated transcription"/>
    <property type="evidence" value="ECO:0007669"/>
    <property type="project" value="InterPro"/>
</dbReference>
<feature type="domain" description="Ribbon-helix-helix protein CopG" evidence="1">
    <location>
        <begin position="4"/>
        <end position="39"/>
    </location>
</feature>
<accession>A0A5B9D977</accession>
<reference evidence="2 3" key="2">
    <citation type="journal article" date="2024" name="Int. J. Syst. Evol. Microbiol.">
        <title>Promethearchaeum syntrophicum gen. nov., sp. nov., an anaerobic, obligately syntrophic archaeon, the first isolate of the lineage 'Asgard' archaea, and proposal of the new archaeal phylum Promethearchaeota phyl. nov. and kingdom Promethearchaeati regn. nov.</title>
        <authorList>
            <person name="Imachi H."/>
            <person name="Nobu M.K."/>
            <person name="Kato S."/>
            <person name="Takaki Y."/>
            <person name="Miyazaki M."/>
            <person name="Miyata M."/>
            <person name="Ogawara M."/>
            <person name="Saito Y."/>
            <person name="Sakai S."/>
            <person name="Tahara Y.O."/>
            <person name="Takano Y."/>
            <person name="Tasumi E."/>
            <person name="Uematsu K."/>
            <person name="Yoshimura T."/>
            <person name="Itoh T."/>
            <person name="Ohkuma M."/>
            <person name="Takai K."/>
        </authorList>
    </citation>
    <scope>NUCLEOTIDE SEQUENCE [LARGE SCALE GENOMIC DNA]</scope>
    <source>
        <strain evidence="2 3">MK-D1</strain>
    </source>
</reference>
<dbReference type="OrthoDB" id="25654at2157"/>
<evidence type="ECO:0000259" key="1">
    <source>
        <dbReference type="Pfam" id="PF01402"/>
    </source>
</evidence>
<name>A0A5B9D977_9ARCH</name>
<dbReference type="InterPro" id="IPR027271">
    <property type="entry name" value="Acetolactate_synth/TF_NikR_C"/>
</dbReference>
<dbReference type="Pfam" id="PF01402">
    <property type="entry name" value="RHH_1"/>
    <property type="match status" value="1"/>
</dbReference>
<dbReference type="InterPro" id="IPR050192">
    <property type="entry name" value="CopG/NikR_regulator"/>
</dbReference>
<dbReference type="InterPro" id="IPR002145">
    <property type="entry name" value="CopG"/>
</dbReference>
<reference evidence="2 3" key="1">
    <citation type="journal article" date="2020" name="Nature">
        <title>Isolation of an archaeon at the prokaryote-eukaryote interface.</title>
        <authorList>
            <person name="Imachi H."/>
            <person name="Nobu M.K."/>
            <person name="Nakahara N."/>
            <person name="Morono Y."/>
            <person name="Ogawara M."/>
            <person name="Takaki Y."/>
            <person name="Takano Y."/>
            <person name="Uematsu K."/>
            <person name="Ikuta T."/>
            <person name="Ito M."/>
            <person name="Matsui Y."/>
            <person name="Miyazaki M."/>
            <person name="Murata K."/>
            <person name="Saito Y."/>
            <person name="Sakai S."/>
            <person name="Song C."/>
            <person name="Tasumi E."/>
            <person name="Yamanaka Y."/>
            <person name="Yamaguchi T."/>
            <person name="Kamagata Y."/>
            <person name="Tamaki H."/>
            <person name="Takai K."/>
        </authorList>
    </citation>
    <scope>NUCLEOTIDE SEQUENCE [LARGE SCALE GENOMIC DNA]</scope>
    <source>
        <strain evidence="2 3">MK-D1</strain>
    </source>
</reference>